<dbReference type="PROSITE" id="PS00134">
    <property type="entry name" value="TRYPSIN_HIS"/>
    <property type="match status" value="1"/>
</dbReference>
<evidence type="ECO:0000313" key="13">
    <source>
        <dbReference type="Proteomes" id="UP001152798"/>
    </source>
</evidence>
<keyword evidence="4" id="KW-0378">Hydrolase</keyword>
<keyword evidence="13" id="KW-1185">Reference proteome</keyword>
<comment type="catalytic activity">
    <reaction evidence="9">
        <text>Selective cleavage of 103-Arg-|-Ser-104 and 124-Ile-|-Ile-125 bonds in Limulus clotting factor B to form activated factor B. Cleavage of -Pro-Arg-|-Xaa- bonds in synthetic substrates.</text>
        <dbReference type="EC" id="3.4.21.84"/>
    </reaction>
</comment>
<dbReference type="AlphaFoldDB" id="A0A9P0H5S6"/>
<dbReference type="SMART" id="SM00020">
    <property type="entry name" value="Tryp_SPc"/>
    <property type="match status" value="1"/>
</dbReference>
<feature type="domain" description="Peptidase S1" evidence="11">
    <location>
        <begin position="75"/>
        <end position="310"/>
    </location>
</feature>
<reference evidence="12" key="1">
    <citation type="submission" date="2022-01" db="EMBL/GenBank/DDBJ databases">
        <authorList>
            <person name="King R."/>
        </authorList>
    </citation>
    <scope>NUCLEOTIDE SEQUENCE</scope>
</reference>
<dbReference type="CDD" id="cd00190">
    <property type="entry name" value="Tryp_SPc"/>
    <property type="match status" value="1"/>
</dbReference>
<dbReference type="GO" id="GO:0042381">
    <property type="term" value="P:hemolymph coagulation"/>
    <property type="evidence" value="ECO:0007669"/>
    <property type="project" value="UniProtKB-KW"/>
</dbReference>
<evidence type="ECO:0000256" key="4">
    <source>
        <dbReference type="ARBA" id="ARBA00022801"/>
    </source>
</evidence>
<keyword evidence="1" id="KW-0768">Sushi</keyword>
<dbReference type="FunFam" id="2.40.10.10:FF:000120">
    <property type="entry name" value="Putative serine protease"/>
    <property type="match status" value="1"/>
</dbReference>
<dbReference type="EMBL" id="OV725079">
    <property type="protein sequence ID" value="CAH1395975.1"/>
    <property type="molecule type" value="Genomic_DNA"/>
</dbReference>
<evidence type="ECO:0000256" key="5">
    <source>
        <dbReference type="ARBA" id="ARBA00022820"/>
    </source>
</evidence>
<name>A0A9P0H5S6_NEZVI</name>
<dbReference type="InterPro" id="IPR009003">
    <property type="entry name" value="Peptidase_S1_PA"/>
</dbReference>
<evidence type="ECO:0000313" key="12">
    <source>
        <dbReference type="EMBL" id="CAH1395975.1"/>
    </source>
</evidence>
<sequence>MNLHTFLDSLLAQLCIQTFESSINLSNTLQAQRSFGRTMKCLQITFFLFTLSVFCRSVQSTNPTCECGWRNRARIIGGKETCKNEFPWMVAIGDIKNNFSQFCGGSIITPWHILTAAHCTEGKDSDDIGVIIGGHDITNLGEDTSELITIEQIVEHEDYDEIKFINDIAILVTSEQIFLNKNVGPVCLPNKRINLVDQYVKVTGWGLTTHPGKPSSVLRQVNLKVIPIDQCKKDWSDISETDPPTQLCTFRKNKDSCFQDSGGPLVWLDPDTNRFIQVALVSYGGKCGGSRPAVNTAVFPFLEWINAHVEETKPEAHVCMVEPISSQHQTQTGQDLSDIYSLFDTDS</sequence>
<dbReference type="InterPro" id="IPR051487">
    <property type="entry name" value="Ser/Thr_Proteases_Immune/Dev"/>
</dbReference>
<evidence type="ECO:0000256" key="10">
    <source>
        <dbReference type="ARBA" id="ARBA00066707"/>
    </source>
</evidence>
<evidence type="ECO:0000256" key="1">
    <source>
        <dbReference type="ARBA" id="ARBA00022659"/>
    </source>
</evidence>
<keyword evidence="3" id="KW-0732">Signal</keyword>
<dbReference type="InterPro" id="IPR018114">
    <property type="entry name" value="TRYPSIN_HIS"/>
</dbReference>
<evidence type="ECO:0000256" key="9">
    <source>
        <dbReference type="ARBA" id="ARBA00052079"/>
    </source>
</evidence>
<comment type="similarity">
    <text evidence="8">Belongs to the peptidase S1 family. CLIP subfamily.</text>
</comment>
<dbReference type="PANTHER" id="PTHR24256">
    <property type="entry name" value="TRYPTASE-RELATED"/>
    <property type="match status" value="1"/>
</dbReference>
<evidence type="ECO:0000256" key="6">
    <source>
        <dbReference type="ARBA" id="ARBA00022825"/>
    </source>
</evidence>
<accession>A0A9P0H5S6</accession>
<dbReference type="InterPro" id="IPR001254">
    <property type="entry name" value="Trypsin_dom"/>
</dbReference>
<keyword evidence="2" id="KW-0645">Protease</keyword>
<protein>
    <recommendedName>
        <fullName evidence="10">limulus clotting factor C</fullName>
        <ecNumber evidence="10">3.4.21.84</ecNumber>
    </recommendedName>
</protein>
<dbReference type="EC" id="3.4.21.84" evidence="10"/>
<dbReference type="InterPro" id="IPR043504">
    <property type="entry name" value="Peptidase_S1_PA_chymotrypsin"/>
</dbReference>
<keyword evidence="5" id="KW-0353">Hemolymph clotting</keyword>
<dbReference type="GO" id="GO:0006508">
    <property type="term" value="P:proteolysis"/>
    <property type="evidence" value="ECO:0007669"/>
    <property type="project" value="UniProtKB-KW"/>
</dbReference>
<evidence type="ECO:0000256" key="7">
    <source>
        <dbReference type="ARBA" id="ARBA00023157"/>
    </source>
</evidence>
<dbReference type="Proteomes" id="UP001152798">
    <property type="component" value="Chromosome 3"/>
</dbReference>
<gene>
    <name evidence="12" type="ORF">NEZAVI_LOCUS6137</name>
</gene>
<evidence type="ECO:0000256" key="8">
    <source>
        <dbReference type="ARBA" id="ARBA00024195"/>
    </source>
</evidence>
<dbReference type="SUPFAM" id="SSF50494">
    <property type="entry name" value="Trypsin-like serine proteases"/>
    <property type="match status" value="1"/>
</dbReference>
<dbReference type="GO" id="GO:0004252">
    <property type="term" value="F:serine-type endopeptidase activity"/>
    <property type="evidence" value="ECO:0007669"/>
    <property type="project" value="InterPro"/>
</dbReference>
<dbReference type="PRINTS" id="PR00722">
    <property type="entry name" value="CHYMOTRYPSIN"/>
</dbReference>
<dbReference type="Pfam" id="PF00089">
    <property type="entry name" value="Trypsin"/>
    <property type="match status" value="1"/>
</dbReference>
<evidence type="ECO:0000259" key="11">
    <source>
        <dbReference type="PROSITE" id="PS50240"/>
    </source>
</evidence>
<evidence type="ECO:0000256" key="3">
    <source>
        <dbReference type="ARBA" id="ARBA00022729"/>
    </source>
</evidence>
<keyword evidence="6" id="KW-0720">Serine protease</keyword>
<proteinExistence type="inferred from homology"/>
<dbReference type="PROSITE" id="PS50240">
    <property type="entry name" value="TRYPSIN_DOM"/>
    <property type="match status" value="1"/>
</dbReference>
<organism evidence="12 13">
    <name type="scientific">Nezara viridula</name>
    <name type="common">Southern green stink bug</name>
    <name type="synonym">Cimex viridulus</name>
    <dbReference type="NCBI Taxonomy" id="85310"/>
    <lineage>
        <taxon>Eukaryota</taxon>
        <taxon>Metazoa</taxon>
        <taxon>Ecdysozoa</taxon>
        <taxon>Arthropoda</taxon>
        <taxon>Hexapoda</taxon>
        <taxon>Insecta</taxon>
        <taxon>Pterygota</taxon>
        <taxon>Neoptera</taxon>
        <taxon>Paraneoptera</taxon>
        <taxon>Hemiptera</taxon>
        <taxon>Heteroptera</taxon>
        <taxon>Panheteroptera</taxon>
        <taxon>Pentatomomorpha</taxon>
        <taxon>Pentatomoidea</taxon>
        <taxon>Pentatomidae</taxon>
        <taxon>Pentatominae</taxon>
        <taxon>Nezara</taxon>
    </lineage>
</organism>
<dbReference type="Gene3D" id="2.40.10.10">
    <property type="entry name" value="Trypsin-like serine proteases"/>
    <property type="match status" value="1"/>
</dbReference>
<evidence type="ECO:0000256" key="2">
    <source>
        <dbReference type="ARBA" id="ARBA00022670"/>
    </source>
</evidence>
<dbReference type="InterPro" id="IPR001314">
    <property type="entry name" value="Peptidase_S1A"/>
</dbReference>
<dbReference type="OrthoDB" id="6606601at2759"/>
<keyword evidence="7" id="KW-1015">Disulfide bond</keyword>